<evidence type="ECO:0008006" key="3">
    <source>
        <dbReference type="Google" id="ProtNLM"/>
    </source>
</evidence>
<sequence length="1000" mass="112742">MPLYILKLQAQTSGHGNFQIFAPNTYELGRYGDVPVDLSSGIPQINLPILNFSDKDVNLDISLSYHASGIKVDQEATWVGLGWALNAGGVITREVRGLPDGYSGYNNAFVHRTVLTDFDGSSPANYYDLMRSDLNIAVSTNGTDNGADIFFYNFNGRAGKFFLDGDANAVLTKYEDFQVAFLRGSASGSNTNDYFVITDEKGVKYEFKEMEFSGALSGGIPYISAWYLSKITGPSGGEITIEYTTGGITSRLYQQRCYSQAYFAINSVTHSLPQIYTEPCVSMHYGISSIIPKKIKDPLGNYVEFITSSIPRRDSEGYIANQLDYLILYSNKQEQIKKFKFNYSYFEANNRHKFPVYGTGDPRSFLNFRLRLDSFQEISAEGQMDNAYRFEYFGDNNPETDDIYNLPYRLSPSQDHWGYYNGSLNSTIFPGNPADKPFHRDEWNLALGEYEGHPSLTYAVTNGGRREPDAEAVKACALNKIIYPTGGYTGFVFEPHESDGSGTPLSGGLKVRQIEKGDGISAPKITNYEYDNYRGSGGRCLFLDNSYYTWYWHKYAPDLGMYGNPEILMSFGVPEALAKSNESILKADGTPQLLLGSGANAYYLSVKESSPGNGWTIYDFSYDEDFMDGNREEIDGISTPGYFYSAFIDTYGRGGYPPFVRSMSGATCVFPFPYFLNNDWRRGHLQTKRTYSQENVLLAEDSIYYEIRALKAVPGYKIAQVDEGRFFYARYYDIGGMVKPVRQVSSVYNNDGSITRTTKNLYYNAVEHKQLTESRDYSSKDEEVRTRYYYPPEYGNTFSLLKGQHILSPIDVRSYKNGKLITGEQIQYNEKGLPQITYKAEAGGLDIAFNAQSPFTFTQKVSNVYNSDNTLRSQTLKDGTPIVYLWSYKGRYPVAQIQNALYEDVKAALNDGSESLITNLRNKSEPSADDLVVLSALRDNSLLKGAKVTIYTFKPLVGMTSQTDERGRTLSYEYDTFQRLKIIRNDNGDILENYQYHFKP</sequence>
<dbReference type="Proteomes" id="UP000245647">
    <property type="component" value="Unassembled WGS sequence"/>
</dbReference>
<evidence type="ECO:0000313" key="1">
    <source>
        <dbReference type="EMBL" id="PWG77963.1"/>
    </source>
</evidence>
<gene>
    <name evidence="1" type="ORF">DDR33_24730</name>
</gene>
<reference evidence="1 2" key="1">
    <citation type="submission" date="2018-04" db="EMBL/GenBank/DDBJ databases">
        <title>Pedobacter chongqingensis sp. nov., isolated from a rottenly hemp rope.</title>
        <authorList>
            <person name="Cai Y."/>
        </authorList>
    </citation>
    <scope>NUCLEOTIDE SEQUENCE [LARGE SCALE GENOMIC DNA]</scope>
    <source>
        <strain evidence="1 2">FJ4-8</strain>
    </source>
</reference>
<dbReference type="AlphaFoldDB" id="A0A2U2P9A9"/>
<accession>A0A2U2P9A9</accession>
<dbReference type="OrthoDB" id="9814627at2"/>
<name>A0A2U2P9A9_9SPHI</name>
<protein>
    <recommendedName>
        <fullName evidence="3">Sugar-binding protein</fullName>
    </recommendedName>
</protein>
<comment type="caution">
    <text evidence="1">The sequence shown here is derived from an EMBL/GenBank/DDBJ whole genome shotgun (WGS) entry which is preliminary data.</text>
</comment>
<keyword evidence="2" id="KW-1185">Reference proteome</keyword>
<dbReference type="EMBL" id="QEAS01000048">
    <property type="protein sequence ID" value="PWG77963.1"/>
    <property type="molecule type" value="Genomic_DNA"/>
</dbReference>
<organism evidence="1 2">
    <name type="scientific">Pararcticibacter amylolyticus</name>
    <dbReference type="NCBI Taxonomy" id="2173175"/>
    <lineage>
        <taxon>Bacteria</taxon>
        <taxon>Pseudomonadati</taxon>
        <taxon>Bacteroidota</taxon>
        <taxon>Sphingobacteriia</taxon>
        <taxon>Sphingobacteriales</taxon>
        <taxon>Sphingobacteriaceae</taxon>
        <taxon>Pararcticibacter</taxon>
    </lineage>
</organism>
<dbReference type="RefSeq" id="WP_109418470.1">
    <property type="nucleotide sequence ID" value="NZ_QEAS01000048.1"/>
</dbReference>
<proteinExistence type="predicted"/>
<evidence type="ECO:0000313" key="2">
    <source>
        <dbReference type="Proteomes" id="UP000245647"/>
    </source>
</evidence>